<dbReference type="STRING" id="9986.ENSOCUP00000009111"/>
<feature type="compositionally biased region" description="Gly residues" evidence="6">
    <location>
        <begin position="1516"/>
        <end position="1528"/>
    </location>
</feature>
<dbReference type="Proteomes" id="UP000001811">
    <property type="component" value="Chromosome 2"/>
</dbReference>
<evidence type="ECO:0000256" key="6">
    <source>
        <dbReference type="SAM" id="MobiDB-lite"/>
    </source>
</evidence>
<dbReference type="InterPro" id="IPR036572">
    <property type="entry name" value="Doublecortin_dom_sf"/>
</dbReference>
<accession>G1SZK6</accession>
<evidence type="ECO:0000256" key="2">
    <source>
        <dbReference type="ARBA" id="ARBA00004496"/>
    </source>
</evidence>
<feature type="compositionally biased region" description="Basic and acidic residues" evidence="6">
    <location>
        <begin position="1161"/>
        <end position="1171"/>
    </location>
</feature>
<dbReference type="InParanoid" id="G1SZK6"/>
<feature type="compositionally biased region" description="Low complexity" evidence="6">
    <location>
        <begin position="1207"/>
        <end position="1217"/>
    </location>
</feature>
<dbReference type="Gene3D" id="3.10.20.230">
    <property type="entry name" value="Doublecortin domain"/>
    <property type="match status" value="2"/>
</dbReference>
<feature type="region of interest" description="Disordered" evidence="6">
    <location>
        <begin position="432"/>
        <end position="601"/>
    </location>
</feature>
<feature type="region of interest" description="Disordered" evidence="6">
    <location>
        <begin position="113"/>
        <end position="144"/>
    </location>
</feature>
<dbReference type="GeneTree" id="ENSGT00940000154242"/>
<feature type="region of interest" description="Disordered" evidence="6">
    <location>
        <begin position="224"/>
        <end position="313"/>
    </location>
</feature>
<keyword evidence="3" id="KW-0963">Cytoplasm</keyword>
<dbReference type="GO" id="GO:0042461">
    <property type="term" value="P:photoreceptor cell development"/>
    <property type="evidence" value="ECO:0007669"/>
    <property type="project" value="TreeGrafter"/>
</dbReference>
<evidence type="ECO:0000313" key="8">
    <source>
        <dbReference type="Ensembl" id="ENSOCUP00000009111.3"/>
    </source>
</evidence>
<dbReference type="FunCoup" id="G1SZK6">
    <property type="interactions" value="17"/>
</dbReference>
<dbReference type="PROSITE" id="PS50309">
    <property type="entry name" value="DC"/>
    <property type="match status" value="2"/>
</dbReference>
<dbReference type="GO" id="GO:0035082">
    <property type="term" value="P:axoneme assembly"/>
    <property type="evidence" value="ECO:0007669"/>
    <property type="project" value="TreeGrafter"/>
</dbReference>
<feature type="compositionally biased region" description="Gly residues" evidence="6">
    <location>
        <begin position="1193"/>
        <end position="1206"/>
    </location>
</feature>
<feature type="compositionally biased region" description="Basic and acidic residues" evidence="6">
    <location>
        <begin position="1222"/>
        <end position="1232"/>
    </location>
</feature>
<sequence>MNSDLSDSRPFGAPSHRECLLPAVARALSATQVTPAKKITFLKRGDPQFAGVRLAVHQRTFKTFSALMDELSQRVPLAFGVRSVTTPRGLHGLSALEQLQDGGCYLCSDKQPPKTPGWPGSLDSEGQGEAPGTTSSWKGPKAPRRMTLVKNGDPRLRQTVVLSPRNTRNLAAFLSQASAALRFPVKQVYTVSGKKVDSLQCLLRCPSTLVCAGDEAFRPPVMEDARRNGTEMLPGLSSRSKTGSWGPKAKQSVMHSRSGSGSGRPRRLSPLSETSAPHRPPASLHRAQGAPAPDRHLRDTPAAPGPLVAGDGVEKKVHLNEDGSLSVEMRVRFQLLGQDALLWSQRVGRAGALTAASREDLSLGEADPPCCTWQGHPWGFSEPGAGASGPCEAGFKCALGHGQQPGPSYEIWRNPPVRLPGRAAWQPASSLCLPSQGTWRGPPRSPSPRSEGGRLAGGGPRSCLRLETGDTDEADSDSSASAGPLEGPSEQGEQLRGCQRQTGAMPSQRLLAQGGSLGAPTLSPSSLGTEDLQAEKPGQDTGHDQARGGSVMGLLLAPGHPGPGDTEGGCSPLPARASARQGRRRQRSPASAVCSPSSPGRVCCHHRDAPCLLHAPAALQAPRPPDRGGASPGGPVPPFSENVLMSRKQVSGDLRPPSPGSLYSQEPSGARSVTLTPVSNSDCASSVHPTSTPSAEPAGDIKYREHPPAPALAHTPHPCPQAGAGRQRGKTGGTPRPSPPLVLLAGQPEAGEPGAQQGHSCSPIGTPASFPEGAWACSGYCPTPPEGRPSAKNSLSPSAGPGRALEGKAASAGQGLEGLEDDGSVTPSALPHASPDAVVREWLGNIPEEPVLMRYEMDEPTGAARDGPGGPEEAPADERPPESLGELAQGGQLLLEGDAGEHPEPEPEGALPGPRQAPPLGHAAAPAGVPDSPMGAGTREGAAGAQGRAPCALPGRVSASTQIMKALLGAKQSRPSSLPELSDVVAKRLSHSAGALVACLARLHFFDEDPGSPADKVRFIDSPRYRELLSISQALWPGYSPGRDQLDPSLGELAPHKALLVTEDFTPTSSSGVDVSSGSGGSGDGSVPCVLDGTLVPEKTEPPLEIPSQGPDSSISEHPEGLGNLRLGCPTASTSSQTWACATSKPEAAEGGGGEQPLDNASEHEVEKVVRGDGGQVEEIEGTRREEPQEGTQEGGLPGEASGHGPGVPVAGAADGDLCTLEDQREHKEEAASRPVSAGLCPPDGSENPQETPCPPSEGASNASDSQGGPRSEPGVEEPPAAAGGEREQAQARWRQGAGEAGRCTACRACLDPDPVWVSKLLKKLQASFLAHLADATAQLRARWNLQDHRLLDQMVAELEQDVSERLQASTDKELQKIQSRAGRKALGPPREALRGQVSLQTEQRRRRLHGLRNLSAFPEPTCGRGLFSCSLEDASSAPGEEFCPCEACVRKKGTRKFPKDTPGAAGAPIKKAFDLQQILQKKKEGCPEGEAAEGGGVTPGQEDPAMAGDTPAASGGQGLGLGPGPGADEGDEGEGNQVLSRDKDPPGGEAEGTGDLESGDSVARSQAEQGVQEGPVQEDSGDGQDCEAAASEGAAEVQEAGGEGWPGSEGRNGTEMEGSPLGHPGESQIGEASETSTPAQEDRPASPSAPRGDSPNQRLGPPTPPPACASCSSSAAAVSSQEDPAAECPGGDRRGSDAEPQGLPYPDRKVPRMYPGSSTSEQDGPPSCPGTPEQGSGGGCDVQDEKVAGGLTSTQVGGRADGFGGDDFDF</sequence>
<keyword evidence="9" id="KW-1185">Reference proteome</keyword>
<feature type="compositionally biased region" description="Low complexity" evidence="6">
    <location>
        <begin position="908"/>
        <end position="930"/>
    </location>
</feature>
<dbReference type="InterPro" id="IPR003533">
    <property type="entry name" value="Doublecortin_dom"/>
</dbReference>
<feature type="domain" description="Doublecortin" evidence="7">
    <location>
        <begin position="37"/>
        <end position="112"/>
    </location>
</feature>
<feature type="compositionally biased region" description="Low complexity" evidence="6">
    <location>
        <begin position="588"/>
        <end position="599"/>
    </location>
</feature>
<feature type="compositionally biased region" description="Basic and acidic residues" evidence="6">
    <location>
        <begin position="533"/>
        <end position="546"/>
    </location>
</feature>
<feature type="compositionally biased region" description="Low complexity" evidence="6">
    <location>
        <begin position="1588"/>
        <end position="1601"/>
    </location>
</feature>
<reference evidence="8 9" key="1">
    <citation type="journal article" date="2011" name="Nature">
        <title>A high-resolution map of human evolutionary constraint using 29 mammals.</title>
        <authorList>
            <person name="Lindblad-Toh K."/>
            <person name="Garber M."/>
            <person name="Zuk O."/>
            <person name="Lin M.F."/>
            <person name="Parker B.J."/>
            <person name="Washietl S."/>
            <person name="Kheradpour P."/>
            <person name="Ernst J."/>
            <person name="Jordan G."/>
            <person name="Mauceli E."/>
            <person name="Ward L.D."/>
            <person name="Lowe C.B."/>
            <person name="Holloway A.K."/>
            <person name="Clamp M."/>
            <person name="Gnerre S."/>
            <person name="Alfoldi J."/>
            <person name="Beal K."/>
            <person name="Chang J."/>
            <person name="Clawson H."/>
            <person name="Cuff J."/>
            <person name="Di Palma F."/>
            <person name="Fitzgerald S."/>
            <person name="Flicek P."/>
            <person name="Guttman M."/>
            <person name="Hubisz M.J."/>
            <person name="Jaffe D.B."/>
            <person name="Jungreis I."/>
            <person name="Kent W.J."/>
            <person name="Kostka D."/>
            <person name="Lara M."/>
            <person name="Martins A.L."/>
            <person name="Massingham T."/>
            <person name="Moltke I."/>
            <person name="Raney B.J."/>
            <person name="Rasmussen M.D."/>
            <person name="Robinson J."/>
            <person name="Stark A."/>
            <person name="Vilella A.J."/>
            <person name="Wen J."/>
            <person name="Xie X."/>
            <person name="Zody M.C."/>
            <person name="Baldwin J."/>
            <person name="Bloom T."/>
            <person name="Chin C.W."/>
            <person name="Heiman D."/>
            <person name="Nicol R."/>
            <person name="Nusbaum C."/>
            <person name="Young S."/>
            <person name="Wilkinson J."/>
            <person name="Worley K.C."/>
            <person name="Kovar C.L."/>
            <person name="Muzny D.M."/>
            <person name="Gibbs R.A."/>
            <person name="Cree A."/>
            <person name="Dihn H.H."/>
            <person name="Fowler G."/>
            <person name="Jhangiani S."/>
            <person name="Joshi V."/>
            <person name="Lee S."/>
            <person name="Lewis L.R."/>
            <person name="Nazareth L.V."/>
            <person name="Okwuonu G."/>
            <person name="Santibanez J."/>
            <person name="Warren W.C."/>
            <person name="Mardis E.R."/>
            <person name="Weinstock G.M."/>
            <person name="Wilson R.K."/>
            <person name="Delehaunty K."/>
            <person name="Dooling D."/>
            <person name="Fronik C."/>
            <person name="Fulton L."/>
            <person name="Fulton B."/>
            <person name="Graves T."/>
            <person name="Minx P."/>
            <person name="Sodergren E."/>
            <person name="Birney E."/>
            <person name="Margulies E.H."/>
            <person name="Herrero J."/>
            <person name="Green E.D."/>
            <person name="Haussler D."/>
            <person name="Siepel A."/>
            <person name="Goldman N."/>
            <person name="Pollard K.S."/>
            <person name="Pedersen J.S."/>
            <person name="Lander E.S."/>
            <person name="Kellis M."/>
        </authorList>
    </citation>
    <scope>NUCLEOTIDE SEQUENCE [LARGE SCALE GENOMIC DNA]</scope>
    <source>
        <strain evidence="8 9">Thorbecke inbred</strain>
    </source>
</reference>
<dbReference type="PaxDb" id="9986-ENSOCUP00000009111"/>
<evidence type="ECO:0000256" key="1">
    <source>
        <dbReference type="ARBA" id="ARBA00004316"/>
    </source>
</evidence>
<dbReference type="EMBL" id="AAGW02010978">
    <property type="status" value="NOT_ANNOTATED_CDS"/>
    <property type="molecule type" value="Genomic_DNA"/>
</dbReference>
<feature type="compositionally biased region" description="Low complexity" evidence="6">
    <location>
        <begin position="1669"/>
        <end position="1681"/>
    </location>
</feature>
<dbReference type="GO" id="GO:0005930">
    <property type="term" value="C:axoneme"/>
    <property type="evidence" value="ECO:0007669"/>
    <property type="project" value="TreeGrafter"/>
</dbReference>
<protein>
    <recommendedName>
        <fullName evidence="7">Doublecortin domain-containing protein</fullName>
    </recommendedName>
</protein>
<keyword evidence="5" id="KW-0966">Cell projection</keyword>
<dbReference type="PANTHER" id="PTHR23005">
    <property type="entry name" value="RETINITIS PIGMENTOSA 1 PROTEIN"/>
    <property type="match status" value="1"/>
</dbReference>
<feature type="region of interest" description="Disordered" evidence="6">
    <location>
        <begin position="859"/>
        <end position="884"/>
    </location>
</feature>
<name>G1SZK6_RABIT</name>
<dbReference type="SUPFAM" id="SSF89837">
    <property type="entry name" value="Doublecortin (DC)"/>
    <property type="match status" value="2"/>
</dbReference>
<dbReference type="SMART" id="SM00537">
    <property type="entry name" value="DCX"/>
    <property type="match status" value="2"/>
</dbReference>
<keyword evidence="4" id="KW-0677">Repeat</keyword>
<evidence type="ECO:0000256" key="3">
    <source>
        <dbReference type="ARBA" id="ARBA00022490"/>
    </source>
</evidence>
<feature type="region of interest" description="Disordered" evidence="6">
    <location>
        <begin position="617"/>
        <end position="832"/>
    </location>
</feature>
<reference evidence="8" key="2">
    <citation type="submission" date="2025-08" db="UniProtKB">
        <authorList>
            <consortium name="Ensembl"/>
        </authorList>
    </citation>
    <scope>IDENTIFICATION</scope>
    <source>
        <strain evidence="8">Thorbecke</strain>
    </source>
</reference>
<feature type="compositionally biased region" description="Polar residues" evidence="6">
    <location>
        <begin position="1259"/>
        <end position="1269"/>
    </location>
</feature>
<evidence type="ECO:0000259" key="7">
    <source>
        <dbReference type="PROSITE" id="PS50309"/>
    </source>
</evidence>
<feature type="domain" description="Doublecortin" evidence="7">
    <location>
        <begin position="144"/>
        <end position="223"/>
    </location>
</feature>
<reference evidence="8" key="3">
    <citation type="submission" date="2025-09" db="UniProtKB">
        <authorList>
            <consortium name="Ensembl"/>
        </authorList>
    </citation>
    <scope>IDENTIFICATION</scope>
    <source>
        <strain evidence="8">Thorbecke</strain>
    </source>
</reference>
<dbReference type="Pfam" id="PF03607">
    <property type="entry name" value="DCX"/>
    <property type="match status" value="2"/>
</dbReference>
<feature type="compositionally biased region" description="Polar residues" evidence="6">
    <location>
        <begin position="661"/>
        <end position="694"/>
    </location>
</feature>
<dbReference type="Ensembl" id="ENSOCUT00000010571.3">
    <property type="protein sequence ID" value="ENSOCUP00000009111.3"/>
    <property type="gene ID" value="ENSOCUG00000010566.3"/>
</dbReference>
<evidence type="ECO:0000256" key="4">
    <source>
        <dbReference type="ARBA" id="ARBA00022737"/>
    </source>
</evidence>
<proteinExistence type="predicted"/>
<feature type="region of interest" description="Disordered" evidence="6">
    <location>
        <begin position="896"/>
        <end position="949"/>
    </location>
</feature>
<feature type="region of interest" description="Disordered" evidence="6">
    <location>
        <begin position="1065"/>
        <end position="1295"/>
    </location>
</feature>
<organism evidence="8 9">
    <name type="scientific">Oryctolagus cuniculus</name>
    <name type="common">Rabbit</name>
    <dbReference type="NCBI Taxonomy" id="9986"/>
    <lineage>
        <taxon>Eukaryota</taxon>
        <taxon>Metazoa</taxon>
        <taxon>Chordata</taxon>
        <taxon>Craniata</taxon>
        <taxon>Vertebrata</taxon>
        <taxon>Euteleostomi</taxon>
        <taxon>Mammalia</taxon>
        <taxon>Eutheria</taxon>
        <taxon>Euarchontoglires</taxon>
        <taxon>Glires</taxon>
        <taxon>Lagomorpha</taxon>
        <taxon>Leporidae</taxon>
        <taxon>Oryctolagus</taxon>
    </lineage>
</organism>
<dbReference type="GO" id="GO:0035556">
    <property type="term" value="P:intracellular signal transduction"/>
    <property type="evidence" value="ECO:0007669"/>
    <property type="project" value="InterPro"/>
</dbReference>
<feature type="compositionally biased region" description="Polar residues" evidence="6">
    <location>
        <begin position="1131"/>
        <end position="1141"/>
    </location>
</feature>
<feature type="region of interest" description="Disordered" evidence="6">
    <location>
        <begin position="1368"/>
        <end position="1391"/>
    </location>
</feature>
<dbReference type="PANTHER" id="PTHR23005:SF3">
    <property type="entry name" value="RETINITIS PIGMENTOSA 1-LIKE 1 PROTEIN"/>
    <property type="match status" value="1"/>
</dbReference>
<dbReference type="eggNOG" id="KOG3757">
    <property type="taxonomic scope" value="Eukaryota"/>
</dbReference>
<evidence type="ECO:0000256" key="5">
    <source>
        <dbReference type="ARBA" id="ARBA00023273"/>
    </source>
</evidence>
<feature type="region of interest" description="Disordered" evidence="6">
    <location>
        <begin position="1486"/>
        <end position="1771"/>
    </location>
</feature>
<dbReference type="GO" id="GO:0060041">
    <property type="term" value="P:retina development in camera-type eye"/>
    <property type="evidence" value="ECO:0007669"/>
    <property type="project" value="TreeGrafter"/>
</dbReference>
<comment type="subcellular location">
    <subcellularLocation>
        <location evidence="1">Cell projection</location>
    </subcellularLocation>
    <subcellularLocation>
        <location evidence="2">Cytoplasm</location>
    </subcellularLocation>
</comment>
<evidence type="ECO:0000313" key="9">
    <source>
        <dbReference type="Proteomes" id="UP000001811"/>
    </source>
</evidence>
<dbReference type="HOGENOM" id="CLU_001096_0_0_1"/>